<dbReference type="EMBL" id="QHLZ01000008">
    <property type="protein sequence ID" value="PXA64784.1"/>
    <property type="molecule type" value="Genomic_DNA"/>
</dbReference>
<protein>
    <submittedName>
        <fullName evidence="2">CopG family transcriptional regulator</fullName>
    </submittedName>
</protein>
<dbReference type="RefSeq" id="WP_110106812.1">
    <property type="nucleotide sequence ID" value="NZ_JACBZZ010000001.1"/>
</dbReference>
<dbReference type="AlphaFoldDB" id="A0A2V3DRK8"/>
<evidence type="ECO:0000313" key="2">
    <source>
        <dbReference type="EMBL" id="PXA64784.1"/>
    </source>
</evidence>
<keyword evidence="3" id="KW-1185">Reference proteome</keyword>
<dbReference type="OrthoDB" id="3260288at2"/>
<sequence length="95" mass="10573">MSTVSPLGRPISVRLPEDLRERLEALAKATRRSLGDVVREVLERDLSELEWEQRIIARSADLRSGRVQSVPLAVIEGELGLKDALVDASILDEIQ</sequence>
<dbReference type="InterPro" id="IPR002145">
    <property type="entry name" value="CopG"/>
</dbReference>
<organism evidence="2 3">
    <name type="scientific">Arthrobacter psychrochitiniphilus</name>
    <dbReference type="NCBI Taxonomy" id="291045"/>
    <lineage>
        <taxon>Bacteria</taxon>
        <taxon>Bacillati</taxon>
        <taxon>Actinomycetota</taxon>
        <taxon>Actinomycetes</taxon>
        <taxon>Micrococcales</taxon>
        <taxon>Micrococcaceae</taxon>
        <taxon>Arthrobacter</taxon>
    </lineage>
</organism>
<dbReference type="InterPro" id="IPR010985">
    <property type="entry name" value="Ribbon_hlx_hlx"/>
</dbReference>
<gene>
    <name evidence="2" type="ORF">CVS29_13285</name>
</gene>
<accession>A0A2V3DRK8</accession>
<dbReference type="InterPro" id="IPR013321">
    <property type="entry name" value="Arc_rbn_hlx_hlx"/>
</dbReference>
<dbReference type="Pfam" id="PF01402">
    <property type="entry name" value="RHH_1"/>
    <property type="match status" value="1"/>
</dbReference>
<dbReference type="Proteomes" id="UP000246303">
    <property type="component" value="Unassembled WGS sequence"/>
</dbReference>
<dbReference type="SUPFAM" id="SSF47598">
    <property type="entry name" value="Ribbon-helix-helix"/>
    <property type="match status" value="1"/>
</dbReference>
<proteinExistence type="predicted"/>
<reference evidence="2 3" key="1">
    <citation type="submission" date="2018-05" db="EMBL/GenBank/DDBJ databases">
        <title>Genetic diversity of glacier-inhabiting Cryobacterium bacteria in China and description of Cryobacterium mengkeensis sp. nov. and Arthrobacter glacialis sp. nov.</title>
        <authorList>
            <person name="Liu Q."/>
            <person name="Xin Y.-H."/>
        </authorList>
    </citation>
    <scope>NUCLEOTIDE SEQUENCE [LARGE SCALE GENOMIC DNA]</scope>
    <source>
        <strain evidence="2 3">GP3</strain>
    </source>
</reference>
<comment type="caution">
    <text evidence="2">The sequence shown here is derived from an EMBL/GenBank/DDBJ whole genome shotgun (WGS) entry which is preliminary data.</text>
</comment>
<dbReference type="CDD" id="cd22233">
    <property type="entry name" value="RHH_CopAso-like"/>
    <property type="match status" value="1"/>
</dbReference>
<name>A0A2V3DRK8_9MICC</name>
<feature type="domain" description="Ribbon-helix-helix protein CopG" evidence="1">
    <location>
        <begin position="10"/>
        <end position="44"/>
    </location>
</feature>
<dbReference type="Gene3D" id="1.10.1220.10">
    <property type="entry name" value="Met repressor-like"/>
    <property type="match status" value="1"/>
</dbReference>
<dbReference type="GO" id="GO:0006355">
    <property type="term" value="P:regulation of DNA-templated transcription"/>
    <property type="evidence" value="ECO:0007669"/>
    <property type="project" value="InterPro"/>
</dbReference>
<evidence type="ECO:0000259" key="1">
    <source>
        <dbReference type="Pfam" id="PF01402"/>
    </source>
</evidence>
<evidence type="ECO:0000313" key="3">
    <source>
        <dbReference type="Proteomes" id="UP000246303"/>
    </source>
</evidence>